<accession>A0A5J4P2H7</accession>
<evidence type="ECO:0000256" key="2">
    <source>
        <dbReference type="ARBA" id="ARBA00023125"/>
    </source>
</evidence>
<evidence type="ECO:0000256" key="1">
    <source>
        <dbReference type="ARBA" id="ARBA00004123"/>
    </source>
</evidence>
<evidence type="ECO:0000256" key="4">
    <source>
        <dbReference type="ARBA" id="ARBA00023242"/>
    </source>
</evidence>
<feature type="compositionally biased region" description="Low complexity" evidence="7">
    <location>
        <begin position="154"/>
        <end position="166"/>
    </location>
</feature>
<dbReference type="GO" id="GO:0005634">
    <property type="term" value="C:nucleus"/>
    <property type="evidence" value="ECO:0007669"/>
    <property type="project" value="UniProtKB-SubCell"/>
</dbReference>
<evidence type="ECO:0000256" key="3">
    <source>
        <dbReference type="ARBA" id="ARBA00023155"/>
    </source>
</evidence>
<name>A0A5J4P2H7_9TREM</name>
<feature type="compositionally biased region" description="Low complexity" evidence="7">
    <location>
        <begin position="794"/>
        <end position="812"/>
    </location>
</feature>
<evidence type="ECO:0000256" key="7">
    <source>
        <dbReference type="SAM" id="MobiDB-lite"/>
    </source>
</evidence>
<feature type="domain" description="Homeobox" evidence="8">
    <location>
        <begin position="317"/>
        <end position="377"/>
    </location>
</feature>
<feature type="region of interest" description="Disordered" evidence="7">
    <location>
        <begin position="223"/>
        <end position="248"/>
    </location>
</feature>
<comment type="subcellular location">
    <subcellularLocation>
        <location evidence="1 5 6">Nucleus</location>
    </subcellularLocation>
</comment>
<evidence type="ECO:0000313" key="10">
    <source>
        <dbReference type="Proteomes" id="UP000324629"/>
    </source>
</evidence>
<evidence type="ECO:0000259" key="8">
    <source>
        <dbReference type="PROSITE" id="PS50071"/>
    </source>
</evidence>
<keyword evidence="2 5" id="KW-0238">DNA-binding</keyword>
<dbReference type="PRINTS" id="PR00024">
    <property type="entry name" value="HOMEOBOX"/>
</dbReference>
<dbReference type="InterPro" id="IPR020479">
    <property type="entry name" value="HD_metazoa"/>
</dbReference>
<feature type="compositionally biased region" description="Polar residues" evidence="7">
    <location>
        <begin position="739"/>
        <end position="751"/>
    </location>
</feature>
<dbReference type="InterPro" id="IPR009057">
    <property type="entry name" value="Homeodomain-like_sf"/>
</dbReference>
<dbReference type="PANTHER" id="PTHR24340">
    <property type="entry name" value="HOMEOBOX PROTEIN NKX"/>
    <property type="match status" value="1"/>
</dbReference>
<dbReference type="EMBL" id="QNGE01000149">
    <property type="protein sequence ID" value="KAA3681692.1"/>
    <property type="molecule type" value="Genomic_DNA"/>
</dbReference>
<comment type="caution">
    <text evidence="9">The sequence shown here is derived from an EMBL/GenBank/DDBJ whole genome shotgun (WGS) entry which is preliminary data.</text>
</comment>
<feature type="compositionally biased region" description="Basic residues" evidence="7">
    <location>
        <begin position="784"/>
        <end position="793"/>
    </location>
</feature>
<evidence type="ECO:0000256" key="5">
    <source>
        <dbReference type="PROSITE-ProRule" id="PRU00108"/>
    </source>
</evidence>
<gene>
    <name evidence="9" type="ORF">DEA37_0002986</name>
</gene>
<keyword evidence="3 5" id="KW-0371">Homeobox</keyword>
<dbReference type="Proteomes" id="UP000324629">
    <property type="component" value="Unassembled WGS sequence"/>
</dbReference>
<dbReference type="GO" id="GO:0000978">
    <property type="term" value="F:RNA polymerase II cis-regulatory region sequence-specific DNA binding"/>
    <property type="evidence" value="ECO:0007669"/>
    <property type="project" value="TreeGrafter"/>
</dbReference>
<dbReference type="InterPro" id="IPR017970">
    <property type="entry name" value="Homeobox_CS"/>
</dbReference>
<feature type="region of interest" description="Disordered" evidence="7">
    <location>
        <begin position="720"/>
        <end position="751"/>
    </location>
</feature>
<proteinExistence type="predicted"/>
<feature type="compositionally biased region" description="Basic residues" evidence="7">
    <location>
        <begin position="167"/>
        <end position="178"/>
    </location>
</feature>
<feature type="region of interest" description="Disordered" evidence="7">
    <location>
        <begin position="766"/>
        <end position="820"/>
    </location>
</feature>
<feature type="compositionally biased region" description="Basic and acidic residues" evidence="7">
    <location>
        <begin position="231"/>
        <end position="248"/>
    </location>
</feature>
<dbReference type="GO" id="GO:0030154">
    <property type="term" value="P:cell differentiation"/>
    <property type="evidence" value="ECO:0007669"/>
    <property type="project" value="TreeGrafter"/>
</dbReference>
<evidence type="ECO:0000313" key="9">
    <source>
        <dbReference type="EMBL" id="KAA3681692.1"/>
    </source>
</evidence>
<feature type="DNA-binding region" description="Homeobox" evidence="5">
    <location>
        <begin position="319"/>
        <end position="378"/>
    </location>
</feature>
<dbReference type="PANTHER" id="PTHR24340:SF106">
    <property type="entry name" value="HOMEOBOX PROTEIN PNX"/>
    <property type="match status" value="1"/>
</dbReference>
<dbReference type="GO" id="GO:0000981">
    <property type="term" value="F:DNA-binding transcription factor activity, RNA polymerase II-specific"/>
    <property type="evidence" value="ECO:0007669"/>
    <property type="project" value="InterPro"/>
</dbReference>
<dbReference type="PROSITE" id="PS00027">
    <property type="entry name" value="HOMEOBOX_1"/>
    <property type="match status" value="1"/>
</dbReference>
<dbReference type="InterPro" id="IPR050394">
    <property type="entry name" value="Homeobox_NK-like"/>
</dbReference>
<evidence type="ECO:0000256" key="6">
    <source>
        <dbReference type="RuleBase" id="RU000682"/>
    </source>
</evidence>
<dbReference type="PROSITE" id="PS50071">
    <property type="entry name" value="HOMEOBOX_2"/>
    <property type="match status" value="1"/>
</dbReference>
<keyword evidence="10" id="KW-1185">Reference proteome</keyword>
<dbReference type="SUPFAM" id="SSF46689">
    <property type="entry name" value="Homeodomain-like"/>
    <property type="match status" value="1"/>
</dbReference>
<dbReference type="Pfam" id="PF00046">
    <property type="entry name" value="Homeodomain"/>
    <property type="match status" value="1"/>
</dbReference>
<organism evidence="9 10">
    <name type="scientific">Paragonimus westermani</name>
    <dbReference type="NCBI Taxonomy" id="34504"/>
    <lineage>
        <taxon>Eukaryota</taxon>
        <taxon>Metazoa</taxon>
        <taxon>Spiralia</taxon>
        <taxon>Lophotrochozoa</taxon>
        <taxon>Platyhelminthes</taxon>
        <taxon>Trematoda</taxon>
        <taxon>Digenea</taxon>
        <taxon>Plagiorchiida</taxon>
        <taxon>Troglotremata</taxon>
        <taxon>Troglotrematidae</taxon>
        <taxon>Paragonimus</taxon>
    </lineage>
</organism>
<feature type="region of interest" description="Disordered" evidence="7">
    <location>
        <begin position="123"/>
        <end position="184"/>
    </location>
</feature>
<reference evidence="9 10" key="1">
    <citation type="journal article" date="2019" name="Gigascience">
        <title>Whole-genome sequence of the oriental lung fluke Paragonimus westermani.</title>
        <authorList>
            <person name="Oey H."/>
            <person name="Zakrzewski M."/>
            <person name="Narain K."/>
            <person name="Devi K.R."/>
            <person name="Agatsuma T."/>
            <person name="Nawaratna S."/>
            <person name="Gobert G.N."/>
            <person name="Jones M.K."/>
            <person name="Ragan M.A."/>
            <person name="McManus D.P."/>
            <person name="Krause L."/>
        </authorList>
    </citation>
    <scope>NUCLEOTIDE SEQUENCE [LARGE SCALE GENOMIC DNA]</scope>
    <source>
        <strain evidence="9 10">IND2009</strain>
    </source>
</reference>
<keyword evidence="4 5" id="KW-0539">Nucleus</keyword>
<sequence length="820" mass="91236">MVSLMLFEKRTDGVSAEIETTSDECTDRLFPIPSTVLNSETKSDLFSDRTGDNRTTVASGTITEQPRTTVSKSFLISSLLNALDVPEKDKTYTQNQITKAGDRLEWSVDIKLEKSTKPLLTEDTEWDTELGSGLPRPHSPSYLPTGDRLNRDQSSTSRSRSPTRSPNSKHRKLKRTRRMTCADQNNNLDQDVRLKRICVPEGISHYVQSDDVTERLGLQSGLVGSQTTEQTSEHEPGSDLHSLNDRKPYTVRDRLGYKSDPSMNEFTTVNIHDEIEGEEDEEDDTNEMELDYLNRDMEADSDPDTNLTISGGSVPNVKPRRARTAFTYEQLVTLENKFKTTRYLSVCERLNLALALNLTETQVKIWFQNRRTKWKKQNPGKDVNVPTLNTFPSRLFLANSSYAPDESSPLLSTQSARQNYLTGESAGPCLATERNNRLGSLQVNTFRGADMFLDRTTTQPRSVQNITGPEYGNTLENGHSSLLESYLRSYLNSANVNLSSISQALALEALDKNLSSILPNMIGSAETWEMNRFIANKTNTVFDYQQKPQLGQTANCRAIDEDFNIYKENSEVQKSPTIDTQNPAVYMPPGLSKVRGWESWENLLNFPSSKGIPIRDITKLCTPNIQEQGQAHSFYSTLSNPNVLCIEQTSRNDQLFSGAPRASYVSGTPSTLISNHQFPTSSQIELSHDSKLTNTAGMDLIHPSVMRLWNAASAAMVAMSSKTGGRPHHFPQPFDIASAQPNSSQKNSISVTESISFKQPSSISHTSAAQLEESHSVYGSVKPVRIHTSHNHRTSSGTSSSTTSPQTMQLSQVGQTSPDE</sequence>
<dbReference type="InterPro" id="IPR001356">
    <property type="entry name" value="HD"/>
</dbReference>
<dbReference type="Gene3D" id="1.10.10.60">
    <property type="entry name" value="Homeodomain-like"/>
    <property type="match status" value="1"/>
</dbReference>
<protein>
    <recommendedName>
        <fullName evidence="8">Homeobox domain-containing protein</fullName>
    </recommendedName>
</protein>
<dbReference type="CDD" id="cd00086">
    <property type="entry name" value="homeodomain"/>
    <property type="match status" value="1"/>
</dbReference>
<dbReference type="AlphaFoldDB" id="A0A5J4P2H7"/>
<dbReference type="SMART" id="SM00389">
    <property type="entry name" value="HOX"/>
    <property type="match status" value="1"/>
</dbReference>